<dbReference type="Pfam" id="PF13424">
    <property type="entry name" value="TPR_12"/>
    <property type="match status" value="4"/>
</dbReference>
<dbReference type="InterPro" id="IPR010982">
    <property type="entry name" value="Lambda_DNA-bd_dom_sf"/>
</dbReference>
<evidence type="ECO:0000313" key="3">
    <source>
        <dbReference type="EMBL" id="GHP00016.1"/>
    </source>
</evidence>
<dbReference type="Pfam" id="PF01381">
    <property type="entry name" value="HTH_3"/>
    <property type="match status" value="1"/>
</dbReference>
<organism evidence="3 4">
    <name type="scientific">Reticulibacter mediterranei</name>
    <dbReference type="NCBI Taxonomy" id="2778369"/>
    <lineage>
        <taxon>Bacteria</taxon>
        <taxon>Bacillati</taxon>
        <taxon>Chloroflexota</taxon>
        <taxon>Ktedonobacteria</taxon>
        <taxon>Ktedonobacterales</taxon>
        <taxon>Reticulibacteraceae</taxon>
        <taxon>Reticulibacter</taxon>
    </lineage>
</organism>
<dbReference type="InterPro" id="IPR019734">
    <property type="entry name" value="TPR_rpt"/>
</dbReference>
<dbReference type="InterPro" id="IPR056681">
    <property type="entry name" value="DUF7779"/>
</dbReference>
<dbReference type="SUPFAM" id="SSF47413">
    <property type="entry name" value="lambda repressor-like DNA-binding domains"/>
    <property type="match status" value="1"/>
</dbReference>
<comment type="caution">
    <text evidence="3">The sequence shown here is derived from an EMBL/GenBank/DDBJ whole genome shotgun (WGS) entry which is preliminary data.</text>
</comment>
<dbReference type="RefSeq" id="WP_220210619.1">
    <property type="nucleotide sequence ID" value="NZ_BNJK01000002.1"/>
</dbReference>
<dbReference type="Proteomes" id="UP000597444">
    <property type="component" value="Unassembled WGS sequence"/>
</dbReference>
<dbReference type="Gene3D" id="1.25.40.10">
    <property type="entry name" value="Tetratricopeptide repeat domain"/>
    <property type="match status" value="2"/>
</dbReference>
<dbReference type="InterPro" id="IPR027417">
    <property type="entry name" value="P-loop_NTPase"/>
</dbReference>
<dbReference type="Pfam" id="PF25000">
    <property type="entry name" value="DUF7779"/>
    <property type="match status" value="1"/>
</dbReference>
<dbReference type="EMBL" id="BNJK01000002">
    <property type="protein sequence ID" value="GHP00016.1"/>
    <property type="molecule type" value="Genomic_DNA"/>
</dbReference>
<dbReference type="SMART" id="SM00530">
    <property type="entry name" value="HTH_XRE"/>
    <property type="match status" value="1"/>
</dbReference>
<keyword evidence="1" id="KW-0802">TPR repeat</keyword>
<evidence type="ECO:0000259" key="2">
    <source>
        <dbReference type="PROSITE" id="PS50943"/>
    </source>
</evidence>
<reference evidence="3" key="1">
    <citation type="submission" date="2020-10" db="EMBL/GenBank/DDBJ databases">
        <title>Taxonomic study of unclassified bacteria belonging to the class Ktedonobacteria.</title>
        <authorList>
            <person name="Yabe S."/>
            <person name="Wang C.M."/>
            <person name="Zheng Y."/>
            <person name="Sakai Y."/>
            <person name="Cavaletti L."/>
            <person name="Monciardini P."/>
            <person name="Donadio S."/>
        </authorList>
    </citation>
    <scope>NUCLEOTIDE SEQUENCE</scope>
    <source>
        <strain evidence="3">ID150040</strain>
    </source>
</reference>
<feature type="domain" description="HTH cro/C1-type" evidence="2">
    <location>
        <begin position="7"/>
        <end position="61"/>
    </location>
</feature>
<dbReference type="Pfam" id="PF13374">
    <property type="entry name" value="TPR_10"/>
    <property type="match status" value="1"/>
</dbReference>
<dbReference type="InterPro" id="IPR053137">
    <property type="entry name" value="NLR-like"/>
</dbReference>
<dbReference type="PANTHER" id="PTHR46082:SF6">
    <property type="entry name" value="AAA+ ATPASE DOMAIN-CONTAINING PROTEIN-RELATED"/>
    <property type="match status" value="1"/>
</dbReference>
<gene>
    <name evidence="3" type="ORF">KSF_100630</name>
</gene>
<dbReference type="Gene3D" id="1.10.260.40">
    <property type="entry name" value="lambda repressor-like DNA-binding domains"/>
    <property type="match status" value="1"/>
</dbReference>
<dbReference type="PROSITE" id="PS50943">
    <property type="entry name" value="HTH_CROC1"/>
    <property type="match status" value="1"/>
</dbReference>
<dbReference type="AlphaFoldDB" id="A0A8J3N8Y2"/>
<dbReference type="Gene3D" id="3.40.50.300">
    <property type="entry name" value="P-loop containing nucleotide triphosphate hydrolases"/>
    <property type="match status" value="1"/>
</dbReference>
<name>A0A8J3N8Y2_9CHLR</name>
<dbReference type="PANTHER" id="PTHR46082">
    <property type="entry name" value="ATP/GTP-BINDING PROTEIN-RELATED"/>
    <property type="match status" value="1"/>
</dbReference>
<dbReference type="InterPro" id="IPR001387">
    <property type="entry name" value="Cro/C1-type_HTH"/>
</dbReference>
<proteinExistence type="predicted"/>
<dbReference type="GO" id="GO:0003677">
    <property type="term" value="F:DNA binding"/>
    <property type="evidence" value="ECO:0007669"/>
    <property type="project" value="InterPro"/>
</dbReference>
<feature type="repeat" description="TPR" evidence="1">
    <location>
        <begin position="711"/>
        <end position="744"/>
    </location>
</feature>
<protein>
    <submittedName>
        <fullName evidence="3">Tetratricopeptide repeat protein</fullName>
    </submittedName>
</protein>
<evidence type="ECO:0000313" key="4">
    <source>
        <dbReference type="Proteomes" id="UP000597444"/>
    </source>
</evidence>
<dbReference type="SUPFAM" id="SSF48452">
    <property type="entry name" value="TPR-like"/>
    <property type="match status" value="3"/>
</dbReference>
<dbReference type="InterPro" id="IPR002182">
    <property type="entry name" value="NB-ARC"/>
</dbReference>
<dbReference type="PROSITE" id="PS50005">
    <property type="entry name" value="TPR"/>
    <property type="match status" value="1"/>
</dbReference>
<dbReference type="NCBIfam" id="NF040586">
    <property type="entry name" value="FxSxx_TPR"/>
    <property type="match status" value="1"/>
</dbReference>
<dbReference type="SUPFAM" id="SSF52540">
    <property type="entry name" value="P-loop containing nucleoside triphosphate hydrolases"/>
    <property type="match status" value="1"/>
</dbReference>
<accession>A0A8J3N8Y2</accession>
<sequence>MPRNERLRQQRILRNWRQQDLADQLQTSLVTVQRWERGTHQPSAYYRAKLCELFRLSVQELGLVEEILSPPHSESTGVAVAGGVLCKEVVLWNIPYRRNPHFTGRDNLLSQLEQRFAPRDVSQAENIRRVALSQAQAIKGLGGIGKTQIAVEYAYRAREQKRYAHTCWITAASEETILTSFAALADQFSASLAKGETDQRKLAAEVINWLEQCALPWLLIFDNAEELSLLLPYLPRWGKGHILFTTRANAVGAFASALEVDTMSLMEGAQLLLRRAQRLELASDEEVNEAGNIVVALAQFPLALDQAGAYIEESGCSLHDYLQLYQLHRSAFLARRGTQATQYPESVVATWSLSFQRIEQQSPASAEMLHLLAFLSPDHIPEELLSMGAPYWPPALQLAVSDRVSFNQMLEALLRFSLVKRLSEDRQLSIHRLVQVVQREALQGKLQQQWAERVVRAVNHVFPGDPRENSAAWSLCQRYLEQAQACTLLIQQYHLQFSEAAELLDRVGIYLRERALYHLAKPLFYTALRLWKQQRKPNHAHISSSLADLGDLYREQGKYRAAELLYRRAHAIYERFVGQEGGQLAYLLQGLAILSYQRGKYTEAELLYRRVLHIWEQQVGSEHAKVCYPLNGLASLYFEQGKYGKAEPLYQRVLYIWEQQLGPEHLHVAMILSNLANLYCRQELYAQAEALHQRAQRIYEQQAGSENPRLINSLHGLAYTYQKQGRYTEAELLYHRALRIGEQHLGSEHPTLFDPLNDLAWLFLHQERYVEAEKFYMRALNVLQKQVNPEQDHPDMASPLHGLARVYAVQGNPGEAERFFQRAARLCEQKFGPVHIVMAEIQHDFAGFQQAQGQIQEAAFLYQQALTIREPVLGLNHPLTIEARENLQNVQIMLGQPKVKQPAPRKEK</sequence>
<keyword evidence="4" id="KW-1185">Reference proteome</keyword>
<dbReference type="GO" id="GO:0043531">
    <property type="term" value="F:ADP binding"/>
    <property type="evidence" value="ECO:0007669"/>
    <property type="project" value="InterPro"/>
</dbReference>
<evidence type="ECO:0000256" key="1">
    <source>
        <dbReference type="PROSITE-ProRule" id="PRU00339"/>
    </source>
</evidence>
<dbReference type="InterPro" id="IPR011990">
    <property type="entry name" value="TPR-like_helical_dom_sf"/>
</dbReference>
<dbReference type="SMART" id="SM00028">
    <property type="entry name" value="TPR"/>
    <property type="match status" value="9"/>
</dbReference>
<dbReference type="CDD" id="cd00093">
    <property type="entry name" value="HTH_XRE"/>
    <property type="match status" value="1"/>
</dbReference>
<dbReference type="Pfam" id="PF00931">
    <property type="entry name" value="NB-ARC"/>
    <property type="match status" value="1"/>
</dbReference>